<comment type="caution">
    <text evidence="3">The sequence shown here is derived from an EMBL/GenBank/DDBJ whole genome shotgun (WGS) entry which is preliminary data.</text>
</comment>
<dbReference type="EMBL" id="NWSH01000020">
    <property type="protein sequence ID" value="PCG80715.1"/>
    <property type="molecule type" value="Genomic_DNA"/>
</dbReference>
<proteinExistence type="predicted"/>
<dbReference type="PANTHER" id="PTHR37984:SF5">
    <property type="entry name" value="PROTEIN NYNRIN-LIKE"/>
    <property type="match status" value="1"/>
</dbReference>
<dbReference type="GO" id="GO:0003676">
    <property type="term" value="F:nucleic acid binding"/>
    <property type="evidence" value="ECO:0007669"/>
    <property type="project" value="InterPro"/>
</dbReference>
<feature type="coiled-coil region" evidence="1">
    <location>
        <begin position="348"/>
        <end position="378"/>
    </location>
</feature>
<dbReference type="PROSITE" id="PS50994">
    <property type="entry name" value="INTEGRASE"/>
    <property type="match status" value="1"/>
</dbReference>
<dbReference type="SUPFAM" id="SSF53098">
    <property type="entry name" value="Ribonuclease H-like"/>
    <property type="match status" value="1"/>
</dbReference>
<accession>A0A2A4K8V1</accession>
<keyword evidence="1" id="KW-0175">Coiled coil</keyword>
<dbReference type="InterPro" id="IPR012337">
    <property type="entry name" value="RNaseH-like_sf"/>
</dbReference>
<dbReference type="Gene3D" id="3.30.420.10">
    <property type="entry name" value="Ribonuclease H-like superfamily/Ribonuclease H"/>
    <property type="match status" value="1"/>
</dbReference>
<dbReference type="STRING" id="7102.A0A2A4K8V1"/>
<reference evidence="3" key="1">
    <citation type="submission" date="2017-09" db="EMBL/GenBank/DDBJ databases">
        <title>Contemporary evolution of a Lepidopteran species, Heliothis virescens, in response to modern agricultural practices.</title>
        <authorList>
            <person name="Fritz M.L."/>
            <person name="Deyonke A.M."/>
            <person name="Papanicolaou A."/>
            <person name="Micinski S."/>
            <person name="Westbrook J."/>
            <person name="Gould F."/>
        </authorList>
    </citation>
    <scope>NUCLEOTIDE SEQUENCE [LARGE SCALE GENOMIC DNA]</scope>
    <source>
        <strain evidence="3">HvINT-</strain>
        <tissue evidence="3">Whole body</tissue>
    </source>
</reference>
<organism evidence="3">
    <name type="scientific">Heliothis virescens</name>
    <name type="common">Tobacco budworm moth</name>
    <dbReference type="NCBI Taxonomy" id="7102"/>
    <lineage>
        <taxon>Eukaryota</taxon>
        <taxon>Metazoa</taxon>
        <taxon>Ecdysozoa</taxon>
        <taxon>Arthropoda</taxon>
        <taxon>Hexapoda</taxon>
        <taxon>Insecta</taxon>
        <taxon>Pterygota</taxon>
        <taxon>Neoptera</taxon>
        <taxon>Endopterygota</taxon>
        <taxon>Lepidoptera</taxon>
        <taxon>Glossata</taxon>
        <taxon>Ditrysia</taxon>
        <taxon>Noctuoidea</taxon>
        <taxon>Noctuidae</taxon>
        <taxon>Heliothinae</taxon>
        <taxon>Heliothis</taxon>
    </lineage>
</organism>
<feature type="domain" description="Integrase catalytic" evidence="2">
    <location>
        <begin position="164"/>
        <end position="330"/>
    </location>
</feature>
<dbReference type="InterPro" id="IPR001584">
    <property type="entry name" value="Integrase_cat-core"/>
</dbReference>
<name>A0A2A4K8V1_HELVI</name>
<dbReference type="InterPro" id="IPR036397">
    <property type="entry name" value="RNaseH_sf"/>
</dbReference>
<dbReference type="PANTHER" id="PTHR37984">
    <property type="entry name" value="PROTEIN CBG26694"/>
    <property type="match status" value="1"/>
</dbReference>
<dbReference type="GO" id="GO:0015074">
    <property type="term" value="P:DNA integration"/>
    <property type="evidence" value="ECO:0007669"/>
    <property type="project" value="InterPro"/>
</dbReference>
<evidence type="ECO:0000259" key="2">
    <source>
        <dbReference type="PROSITE" id="PS50994"/>
    </source>
</evidence>
<sequence length="639" mass="72456">MSVIEPVHQQNSETPAIVDKDEFFIELQNYYRGLNKNSKKLQWTNQRIQNVIKLLEEYNTAKSEGRRPTNQHYYHARKYDVMNIDSQKVLIIKRKNTSDPVVQIIPSEEFYQKILDVHIATGHGRRDKIVHALKNKYVVPIFAISIFLNMCRTCLSKKSFPKTGIVKPLISDDFNRRGQIDLIDLQTTPDQEFKWLLQYQDHLTKFCFLRPLKSKEAKEVAIEILKIFLEVGCPHILQSDNGRKFTASVIKEIGTLWPACKIVNGGPRHPQSQESIECSNQDVKKLIHTWMTDNKSTNWSFGCYFVQFQKNSSHHSIIARTPYNALFGHDPKLGLSSTNLSKNIISKLENEEDLQKLIEETNNNKEQNSEEVQEQENVNISITDSQKIKQEETTAPSHEINMLTEIKIENNPELLPVAYENLPKVEEVGIHKCSTADKMISTSSIKIEYNPELLPVAYENSSIVEEVGIHNCSVADKIITSSSIKIENNPELLPAVHEDLPIITEVRSHKRSATDKMISMSSKKFKDVSTGSAVLVEVPRVNLYQVGTVLGIINNWMPQNAVLSCPNTEPLSDIPKVPIPLRTVATMSSPFGGQGIKQCNCKKIKNGQCISKKCNCKKSNVLCNSRCHSSLICNNKTTC</sequence>
<protein>
    <recommendedName>
        <fullName evidence="2">Integrase catalytic domain-containing protein</fullName>
    </recommendedName>
</protein>
<dbReference type="AlphaFoldDB" id="A0A2A4K8V1"/>
<dbReference type="InterPro" id="IPR050951">
    <property type="entry name" value="Retrovirus_Pol_polyprotein"/>
</dbReference>
<evidence type="ECO:0000256" key="1">
    <source>
        <dbReference type="SAM" id="Coils"/>
    </source>
</evidence>
<gene>
    <name evidence="3" type="ORF">B5V51_3735</name>
</gene>
<evidence type="ECO:0000313" key="3">
    <source>
        <dbReference type="EMBL" id="PCG80715.1"/>
    </source>
</evidence>